<evidence type="ECO:0008006" key="4">
    <source>
        <dbReference type="Google" id="ProtNLM"/>
    </source>
</evidence>
<dbReference type="SUPFAM" id="SSF52540">
    <property type="entry name" value="P-loop containing nucleoside triphosphate hydrolases"/>
    <property type="match status" value="1"/>
</dbReference>
<feature type="region of interest" description="Disordered" evidence="1">
    <location>
        <begin position="162"/>
        <end position="190"/>
    </location>
</feature>
<evidence type="ECO:0000313" key="2">
    <source>
        <dbReference type="EMBL" id="GAA5187564.1"/>
    </source>
</evidence>
<proteinExistence type="predicted"/>
<dbReference type="InterPro" id="IPR004596">
    <property type="entry name" value="Cell_div_suppressor_SulA"/>
</dbReference>
<organism evidence="2 3">
    <name type="scientific">Ferrimonas gelatinilytica</name>
    <dbReference type="NCBI Taxonomy" id="1255257"/>
    <lineage>
        <taxon>Bacteria</taxon>
        <taxon>Pseudomonadati</taxon>
        <taxon>Pseudomonadota</taxon>
        <taxon>Gammaproteobacteria</taxon>
        <taxon>Alteromonadales</taxon>
        <taxon>Ferrimonadaceae</taxon>
        <taxon>Ferrimonas</taxon>
    </lineage>
</organism>
<evidence type="ECO:0000313" key="3">
    <source>
        <dbReference type="Proteomes" id="UP001501600"/>
    </source>
</evidence>
<dbReference type="EMBL" id="BAABLF010000005">
    <property type="protein sequence ID" value="GAA5187564.1"/>
    <property type="molecule type" value="Genomic_DNA"/>
</dbReference>
<comment type="caution">
    <text evidence="2">The sequence shown here is derived from an EMBL/GenBank/DDBJ whole genome shotgun (WGS) entry which is preliminary data.</text>
</comment>
<accession>A0ABP9RWY1</accession>
<protein>
    <recommendedName>
        <fullName evidence="4">Translesion DNA synthesis-associated protein ImuA</fullName>
    </recommendedName>
</protein>
<sequence>MDRQLAWQGWPPCGVVELIGDGHGVLGITELLLPLFKARQRGDRWQLLVAPPALPYAPAWADSGIELSRLIWVSCEARKQQLWTLEHSLKSGCCSLILAWLPSLTAPEARRLQLAAQQGETLLLLHLPESVLAQQHAVALRLQLGPQPQGCTVQLRKQRGGWPTPAIPLTLPHRPEPEPPRNRSILQGPW</sequence>
<dbReference type="Gene3D" id="3.40.50.300">
    <property type="entry name" value="P-loop containing nucleotide triphosphate hydrolases"/>
    <property type="match status" value="1"/>
</dbReference>
<reference evidence="3" key="1">
    <citation type="journal article" date="2019" name="Int. J. Syst. Evol. Microbiol.">
        <title>The Global Catalogue of Microorganisms (GCM) 10K type strain sequencing project: providing services to taxonomists for standard genome sequencing and annotation.</title>
        <authorList>
            <consortium name="The Broad Institute Genomics Platform"/>
            <consortium name="The Broad Institute Genome Sequencing Center for Infectious Disease"/>
            <person name="Wu L."/>
            <person name="Ma J."/>
        </authorList>
    </citation>
    <scope>NUCLEOTIDE SEQUENCE [LARGE SCALE GENOMIC DNA]</scope>
    <source>
        <strain evidence="3">JCM 18720</strain>
    </source>
</reference>
<evidence type="ECO:0000256" key="1">
    <source>
        <dbReference type="SAM" id="MobiDB-lite"/>
    </source>
</evidence>
<dbReference type="Pfam" id="PF03846">
    <property type="entry name" value="SulA"/>
    <property type="match status" value="1"/>
</dbReference>
<name>A0ABP9RWY1_9GAMM</name>
<keyword evidence="3" id="KW-1185">Reference proteome</keyword>
<dbReference type="InterPro" id="IPR027417">
    <property type="entry name" value="P-loop_NTPase"/>
</dbReference>
<dbReference type="Proteomes" id="UP001501600">
    <property type="component" value="Unassembled WGS sequence"/>
</dbReference>
<gene>
    <name evidence="2" type="ORF">GCM10025772_05490</name>
</gene>